<evidence type="ECO:0000256" key="1">
    <source>
        <dbReference type="SAM" id="MobiDB-lite"/>
    </source>
</evidence>
<proteinExistence type="predicted"/>
<evidence type="ECO:0000313" key="2">
    <source>
        <dbReference type="EMBL" id="MFC5219987.1"/>
    </source>
</evidence>
<protein>
    <submittedName>
        <fullName evidence="2">Uncharacterized protein</fullName>
    </submittedName>
</protein>
<reference evidence="3" key="1">
    <citation type="journal article" date="2019" name="Int. J. Syst. Evol. Microbiol.">
        <title>The Global Catalogue of Microorganisms (GCM) 10K type strain sequencing project: providing services to taxonomists for standard genome sequencing and annotation.</title>
        <authorList>
            <consortium name="The Broad Institute Genomics Platform"/>
            <consortium name="The Broad Institute Genome Sequencing Center for Infectious Disease"/>
            <person name="Wu L."/>
            <person name="Ma J."/>
        </authorList>
    </citation>
    <scope>NUCLEOTIDE SEQUENCE [LARGE SCALE GENOMIC DNA]</scope>
    <source>
        <strain evidence="3">KCTC 42586</strain>
    </source>
</reference>
<dbReference type="EMBL" id="JBHSKM010000044">
    <property type="protein sequence ID" value="MFC5219987.1"/>
    <property type="molecule type" value="Genomic_DNA"/>
</dbReference>
<gene>
    <name evidence="2" type="ORF">ACFPQ9_39870</name>
</gene>
<accession>A0ABW0CXW4</accession>
<dbReference type="Proteomes" id="UP001596263">
    <property type="component" value="Unassembled WGS sequence"/>
</dbReference>
<dbReference type="RefSeq" id="WP_380864371.1">
    <property type="nucleotide sequence ID" value="NZ_JBHSKM010000044.1"/>
</dbReference>
<comment type="caution">
    <text evidence="2">The sequence shown here is derived from an EMBL/GenBank/DDBJ whole genome shotgun (WGS) entry which is preliminary data.</text>
</comment>
<feature type="region of interest" description="Disordered" evidence="1">
    <location>
        <begin position="155"/>
        <end position="187"/>
    </location>
</feature>
<name>A0ABW0CXW4_STRCD</name>
<organism evidence="2 3">
    <name type="scientific">Streptomyces coerulescens</name>
    <dbReference type="NCBI Taxonomy" id="29304"/>
    <lineage>
        <taxon>Bacteria</taxon>
        <taxon>Bacillati</taxon>
        <taxon>Actinomycetota</taxon>
        <taxon>Actinomycetes</taxon>
        <taxon>Kitasatosporales</taxon>
        <taxon>Streptomycetaceae</taxon>
        <taxon>Streptomyces</taxon>
    </lineage>
</organism>
<evidence type="ECO:0000313" key="3">
    <source>
        <dbReference type="Proteomes" id="UP001596263"/>
    </source>
</evidence>
<sequence>MIAVAGHPDLTASTLAMLEEELRRPLVEFARAGKTGLVRAGQGLPVAFGRAARAAGLPVVTVLPATNGVPDVLGAGDRRAAGELLLLSEHVRLLEYDPSDRGACIGADESLMRSCARLLAVWDGSQSNSGDATAHLVAYARSSGVEVEVLWPDGARRMAPDPAGGEEATVTRATEGRPAPGGRSPFEAVATTVACPRSARP</sequence>
<keyword evidence="3" id="KW-1185">Reference proteome</keyword>